<name>K1YBK2_9BACT</name>
<accession>K1YBK2</accession>
<dbReference type="AlphaFoldDB" id="K1YBK2"/>
<comment type="caution">
    <text evidence="1">The sequence shown here is derived from an EMBL/GenBank/DDBJ whole genome shotgun (WGS) entry which is preliminary data.</text>
</comment>
<reference evidence="1" key="1">
    <citation type="journal article" date="2012" name="Science">
        <title>Fermentation, hydrogen, and sulfur metabolism in multiple uncultivated bacterial phyla.</title>
        <authorList>
            <person name="Wrighton K.C."/>
            <person name="Thomas B.C."/>
            <person name="Sharon I."/>
            <person name="Miller C.S."/>
            <person name="Castelle C.J."/>
            <person name="VerBerkmoes N.C."/>
            <person name="Wilkins M.J."/>
            <person name="Hettich R.L."/>
            <person name="Lipton M.S."/>
            <person name="Williams K.H."/>
            <person name="Long P.E."/>
            <person name="Banfield J.F."/>
        </authorList>
    </citation>
    <scope>NUCLEOTIDE SEQUENCE [LARGE SCALE GENOMIC DNA]</scope>
</reference>
<organism evidence="1">
    <name type="scientific">uncultured bacterium</name>
    <name type="common">gcode 4</name>
    <dbReference type="NCBI Taxonomy" id="1234023"/>
    <lineage>
        <taxon>Bacteria</taxon>
        <taxon>environmental samples</taxon>
    </lineage>
</organism>
<protein>
    <submittedName>
        <fullName evidence="1">Uncharacterized protein</fullName>
    </submittedName>
</protein>
<sequence>MIRLFQITDIIRETGEWIILEVLVGLDGIYIVVRLIDGRGTECVSYRFYIPVFFLGDYFHLRVRIVGGNLLRNKCHIIAIGDSIKWHLSLIVHNFQRDFRMIEDIVQKRFFQRCLGNLVDTFIENGHNTRFFLEILLGFLFLVELGIGTRKSYPHKHQFAGCVDFIH</sequence>
<proteinExistence type="predicted"/>
<gene>
    <name evidence="1" type="ORF">ACD_78C00306G0004</name>
</gene>
<dbReference type="EMBL" id="AMFJ01034306">
    <property type="protein sequence ID" value="EKD29718.1"/>
    <property type="molecule type" value="Genomic_DNA"/>
</dbReference>
<evidence type="ECO:0000313" key="1">
    <source>
        <dbReference type="EMBL" id="EKD29718.1"/>
    </source>
</evidence>